<reference evidence="1 2" key="1">
    <citation type="journal article" date="2022" name="New Phytol.">
        <title>Ecological generalism drives hyperdiversity of secondary metabolite gene clusters in xylarialean endophytes.</title>
        <authorList>
            <person name="Franco M.E.E."/>
            <person name="Wisecaver J.H."/>
            <person name="Arnold A.E."/>
            <person name="Ju Y.M."/>
            <person name="Slot J.C."/>
            <person name="Ahrendt S."/>
            <person name="Moore L.P."/>
            <person name="Eastman K.E."/>
            <person name="Scott K."/>
            <person name="Konkel Z."/>
            <person name="Mondo S.J."/>
            <person name="Kuo A."/>
            <person name="Hayes R.D."/>
            <person name="Haridas S."/>
            <person name="Andreopoulos B."/>
            <person name="Riley R."/>
            <person name="LaButti K."/>
            <person name="Pangilinan J."/>
            <person name="Lipzen A."/>
            <person name="Amirebrahimi M."/>
            <person name="Yan J."/>
            <person name="Adam C."/>
            <person name="Keymanesh K."/>
            <person name="Ng V."/>
            <person name="Louie K."/>
            <person name="Northen T."/>
            <person name="Drula E."/>
            <person name="Henrissat B."/>
            <person name="Hsieh H.M."/>
            <person name="Youens-Clark K."/>
            <person name="Lutzoni F."/>
            <person name="Miadlikowska J."/>
            <person name="Eastwood D.C."/>
            <person name="Hamelin R.C."/>
            <person name="Grigoriev I.V."/>
            <person name="U'Ren J.M."/>
        </authorList>
    </citation>
    <scope>NUCLEOTIDE SEQUENCE [LARGE SCALE GENOMIC DNA]</scope>
    <source>
        <strain evidence="1 2">CBS 119005</strain>
    </source>
</reference>
<protein>
    <submittedName>
        <fullName evidence="1">Zinc knuckle-domain-containing protein</fullName>
    </submittedName>
</protein>
<gene>
    <name evidence="1" type="ORF">F4820DRAFT_439906</name>
</gene>
<evidence type="ECO:0000313" key="1">
    <source>
        <dbReference type="EMBL" id="KAI4859383.1"/>
    </source>
</evidence>
<keyword evidence="2" id="KW-1185">Reference proteome</keyword>
<accession>A0ACB9YJS4</accession>
<evidence type="ECO:0000313" key="2">
    <source>
        <dbReference type="Proteomes" id="UP001497700"/>
    </source>
</evidence>
<name>A0ACB9YJS4_9PEZI</name>
<organism evidence="1 2">
    <name type="scientific">Hypoxylon rubiginosum</name>
    <dbReference type="NCBI Taxonomy" id="110542"/>
    <lineage>
        <taxon>Eukaryota</taxon>
        <taxon>Fungi</taxon>
        <taxon>Dikarya</taxon>
        <taxon>Ascomycota</taxon>
        <taxon>Pezizomycotina</taxon>
        <taxon>Sordariomycetes</taxon>
        <taxon>Xylariomycetidae</taxon>
        <taxon>Xylariales</taxon>
        <taxon>Hypoxylaceae</taxon>
        <taxon>Hypoxylon</taxon>
    </lineage>
</organism>
<proteinExistence type="predicted"/>
<dbReference type="Proteomes" id="UP001497700">
    <property type="component" value="Unassembled WGS sequence"/>
</dbReference>
<sequence>MYRRGLTKSTPASVQCQKCLKRGHYSYECKASTQERPYVPRPSRTQQLLNPKLVPKLASDVSDALQKKKGIADEELAKIEAERAKKRSLDEDDSDAASPKRARTSSYDSMSSISTRRSLSPPPQAQQSSAALPDGPGRGHKGPSSVSHASRKQSYSSASDDERRHSPNPPKGARDDRHSDVLSRGSRSPTREVSPVRSRRSARDEPADHESIRSRRRRYSSSPSRSPPRRDPRHFRSRSRDQPKRRGRSPSRQHNRRADREPAPTRGGDRRREEAPPRKAERRERSLSPFSKRLALTQAMNTSR</sequence>
<comment type="caution">
    <text evidence="1">The sequence shown here is derived from an EMBL/GenBank/DDBJ whole genome shotgun (WGS) entry which is preliminary data.</text>
</comment>
<dbReference type="EMBL" id="MU393637">
    <property type="protein sequence ID" value="KAI4859383.1"/>
    <property type="molecule type" value="Genomic_DNA"/>
</dbReference>